<reference evidence="3" key="1">
    <citation type="submission" date="2016-11" db="UniProtKB">
        <authorList>
            <consortium name="WormBaseParasite"/>
        </authorList>
    </citation>
    <scope>IDENTIFICATION</scope>
</reference>
<dbReference type="WBParaSite" id="L893_g32088.t1">
    <property type="protein sequence ID" value="L893_g32088.t1"/>
    <property type="gene ID" value="L893_g32088"/>
</dbReference>
<evidence type="ECO:0000313" key="3">
    <source>
        <dbReference type="WBParaSite" id="L893_g32088.t1"/>
    </source>
</evidence>
<evidence type="ECO:0000256" key="1">
    <source>
        <dbReference type="SAM" id="MobiDB-lite"/>
    </source>
</evidence>
<feature type="compositionally biased region" description="Polar residues" evidence="1">
    <location>
        <begin position="48"/>
        <end position="57"/>
    </location>
</feature>
<evidence type="ECO:0000313" key="2">
    <source>
        <dbReference type="Proteomes" id="UP000095287"/>
    </source>
</evidence>
<organism evidence="2 3">
    <name type="scientific">Steinernema glaseri</name>
    <dbReference type="NCBI Taxonomy" id="37863"/>
    <lineage>
        <taxon>Eukaryota</taxon>
        <taxon>Metazoa</taxon>
        <taxon>Ecdysozoa</taxon>
        <taxon>Nematoda</taxon>
        <taxon>Chromadorea</taxon>
        <taxon>Rhabditida</taxon>
        <taxon>Tylenchina</taxon>
        <taxon>Panagrolaimomorpha</taxon>
        <taxon>Strongyloidoidea</taxon>
        <taxon>Steinernematidae</taxon>
        <taxon>Steinernema</taxon>
    </lineage>
</organism>
<feature type="region of interest" description="Disordered" evidence="1">
    <location>
        <begin position="48"/>
        <end position="67"/>
    </location>
</feature>
<keyword evidence="2" id="KW-1185">Reference proteome</keyword>
<dbReference type="AlphaFoldDB" id="A0A1I8A209"/>
<protein>
    <submittedName>
        <fullName evidence="3">Transposase</fullName>
    </submittedName>
</protein>
<sequence>MHLNLLQCTSLDWRTDYLGAVMPTRLKNAVDNSIGITARMWFEASAQSGLTPTSQGYLRNGHVKPSR</sequence>
<proteinExistence type="predicted"/>
<dbReference type="Proteomes" id="UP000095287">
    <property type="component" value="Unplaced"/>
</dbReference>
<name>A0A1I8A209_9BILA</name>
<accession>A0A1I8A209</accession>